<feature type="compositionally biased region" description="Low complexity" evidence="1">
    <location>
        <begin position="223"/>
        <end position="255"/>
    </location>
</feature>
<dbReference type="AlphaFoldDB" id="A0A1G8Q4I6"/>
<dbReference type="Proteomes" id="UP000182130">
    <property type="component" value="Unassembled WGS sequence"/>
</dbReference>
<evidence type="ECO:0000256" key="2">
    <source>
        <dbReference type="SAM" id="Phobius"/>
    </source>
</evidence>
<feature type="compositionally biased region" description="Pro residues" evidence="1">
    <location>
        <begin position="256"/>
        <end position="267"/>
    </location>
</feature>
<proteinExistence type="predicted"/>
<dbReference type="EMBL" id="FNEI01000006">
    <property type="protein sequence ID" value="SDI99611.1"/>
    <property type="molecule type" value="Genomic_DNA"/>
</dbReference>
<organism evidence="3 4">
    <name type="scientific">Arthrobacter cupressi</name>
    <dbReference type="NCBI Taxonomy" id="1045773"/>
    <lineage>
        <taxon>Bacteria</taxon>
        <taxon>Bacillati</taxon>
        <taxon>Actinomycetota</taxon>
        <taxon>Actinomycetes</taxon>
        <taxon>Micrococcales</taxon>
        <taxon>Micrococcaceae</taxon>
        <taxon>Arthrobacter</taxon>
    </lineage>
</organism>
<keyword evidence="2" id="KW-0812">Transmembrane</keyword>
<feature type="compositionally biased region" description="Polar residues" evidence="1">
    <location>
        <begin position="345"/>
        <end position="354"/>
    </location>
</feature>
<evidence type="ECO:0000256" key="1">
    <source>
        <dbReference type="SAM" id="MobiDB-lite"/>
    </source>
</evidence>
<dbReference type="STRING" id="1045773.SAMN05216555_10659"/>
<keyword evidence="2" id="KW-0472">Membrane</keyword>
<feature type="compositionally biased region" description="Acidic residues" evidence="1">
    <location>
        <begin position="355"/>
        <end position="367"/>
    </location>
</feature>
<name>A0A1G8Q4I6_9MICC</name>
<reference evidence="4" key="1">
    <citation type="submission" date="2016-10" db="EMBL/GenBank/DDBJ databases">
        <authorList>
            <person name="Varghese N."/>
            <person name="Submissions S."/>
        </authorList>
    </citation>
    <scope>NUCLEOTIDE SEQUENCE [LARGE SCALE GENOMIC DNA]</scope>
    <source>
        <strain evidence="4">CGMCC 1.10783</strain>
    </source>
</reference>
<accession>A0A1G8Q4I6</accession>
<feature type="compositionally biased region" description="Low complexity" evidence="1">
    <location>
        <begin position="268"/>
        <end position="301"/>
    </location>
</feature>
<keyword evidence="2" id="KW-1133">Transmembrane helix</keyword>
<feature type="transmembrane region" description="Helical" evidence="2">
    <location>
        <begin position="376"/>
        <end position="401"/>
    </location>
</feature>
<evidence type="ECO:0000313" key="4">
    <source>
        <dbReference type="Proteomes" id="UP000182130"/>
    </source>
</evidence>
<gene>
    <name evidence="3" type="ORF">SAMN05216555_10659</name>
</gene>
<feature type="region of interest" description="Disordered" evidence="1">
    <location>
        <begin position="211"/>
        <end position="370"/>
    </location>
</feature>
<feature type="region of interest" description="Disordered" evidence="1">
    <location>
        <begin position="145"/>
        <end position="182"/>
    </location>
</feature>
<feature type="compositionally biased region" description="Polar residues" evidence="1">
    <location>
        <begin position="408"/>
        <end position="433"/>
    </location>
</feature>
<sequence length="587" mass="59031">MSQPIDVGSVLGGRYKVTATVLTSHDHDLVLDGVDQVLNRPVSILVAGPGNADQLAQSAREVATGERPGNVQILDLGVSESTTYLIANHSTAPDLLDLVVATNPPYVEPFFTDTLGSEIFGQARSHEPETYDGLYDDDEHEAAYINYDDPGNYTAAPAERQGQAAGGAAVPPMPASKPGSAGGIGSRIAAAAAGAGAAAAAAAAAVKSAGKTGNEPVHDDADSPAPAGPGDAEPTAPAASRPPAASQAPANTAPAPLTPAPASPLPPATQAVPAAQAVPPAPAAVPKAAPQQAPAAEQTPKVSLWSDDDLAGAGASGASGASGAAGAGVAAGSAGGPYDRGASNFPASARTQTNDYEDDDYYEDEEPVREPRSMRWLVGGILAAVLVVGLILAVNTLGGLLGTNNNPPAANQQSTAPSSADAGNTGTSDNNSSAPPAAAAPAIEEITRQGDFDFAGTYDKDLAKAFDGNAASFWSNMEFATANWGGLAPEGVPLVVKLKEPAEVKSVTLSQLGASGGSISVYTNDRPAMEGAKLVATNSFTSPELTMPLSSPTTAQYVIINIKTLPKLAAPKTQFGFGLRLAEVKVQ</sequence>
<keyword evidence="4" id="KW-1185">Reference proteome</keyword>
<feature type="compositionally biased region" description="Low complexity" evidence="1">
    <location>
        <begin position="155"/>
        <end position="170"/>
    </location>
</feature>
<dbReference type="OrthoDB" id="4961075at2"/>
<feature type="compositionally biased region" description="Low complexity" evidence="1">
    <location>
        <begin position="311"/>
        <end position="332"/>
    </location>
</feature>
<evidence type="ECO:0000313" key="3">
    <source>
        <dbReference type="EMBL" id="SDI99611.1"/>
    </source>
</evidence>
<protein>
    <submittedName>
        <fullName evidence="3">Uncharacterized protein</fullName>
    </submittedName>
</protein>
<dbReference type="RefSeq" id="WP_074588515.1">
    <property type="nucleotide sequence ID" value="NZ_FNEI01000006.1"/>
</dbReference>
<feature type="region of interest" description="Disordered" evidence="1">
    <location>
        <begin position="408"/>
        <end position="439"/>
    </location>
</feature>